<comment type="caution">
    <text evidence="1">The sequence shown here is derived from an EMBL/GenBank/DDBJ whole genome shotgun (WGS) entry which is preliminary data.</text>
</comment>
<organism evidence="1">
    <name type="scientific">marine sediment metagenome</name>
    <dbReference type="NCBI Taxonomy" id="412755"/>
    <lineage>
        <taxon>unclassified sequences</taxon>
        <taxon>metagenomes</taxon>
        <taxon>ecological metagenomes</taxon>
    </lineage>
</organism>
<name>A0A0F9K9Z9_9ZZZZ</name>
<reference evidence="1" key="1">
    <citation type="journal article" date="2015" name="Nature">
        <title>Complex archaea that bridge the gap between prokaryotes and eukaryotes.</title>
        <authorList>
            <person name="Spang A."/>
            <person name="Saw J.H."/>
            <person name="Jorgensen S.L."/>
            <person name="Zaremba-Niedzwiedzka K."/>
            <person name="Martijn J."/>
            <person name="Lind A.E."/>
            <person name="van Eijk R."/>
            <person name="Schleper C."/>
            <person name="Guy L."/>
            <person name="Ettema T.J."/>
        </authorList>
    </citation>
    <scope>NUCLEOTIDE SEQUENCE</scope>
</reference>
<dbReference type="EMBL" id="LAZR01015653">
    <property type="protein sequence ID" value="KKM07988.1"/>
    <property type="molecule type" value="Genomic_DNA"/>
</dbReference>
<protein>
    <submittedName>
        <fullName evidence="1">Uncharacterized protein</fullName>
    </submittedName>
</protein>
<gene>
    <name evidence="1" type="ORF">LCGC14_1728410</name>
</gene>
<proteinExistence type="predicted"/>
<accession>A0A0F9K9Z9</accession>
<dbReference type="AlphaFoldDB" id="A0A0F9K9Z9"/>
<evidence type="ECO:0000313" key="1">
    <source>
        <dbReference type="EMBL" id="KKM07988.1"/>
    </source>
</evidence>
<sequence length="79" mass="8958">MLSLDEKYPHLLAWVREIGSIEIGYFYDAPESSFLRVIQYTDLIWSSDETYTSLDDAFAGMEVAIAKWCEEQGISLGDG</sequence>